<dbReference type="EMBL" id="LT985188">
    <property type="protein sequence ID" value="SPD88135.1"/>
    <property type="molecule type" value="Genomic_DNA"/>
</dbReference>
<dbReference type="AlphaFoldDB" id="A0A2N9JJA1"/>
<dbReference type="GO" id="GO:0009331">
    <property type="term" value="C:glycerol-3-phosphate dehydrogenase (FAD) complex"/>
    <property type="evidence" value="ECO:0007669"/>
    <property type="project" value="InterPro"/>
</dbReference>
<dbReference type="Pfam" id="PF00890">
    <property type="entry name" value="FAD_binding_2"/>
    <property type="match status" value="1"/>
</dbReference>
<keyword evidence="3" id="KW-0560">Oxidoreductase</keyword>
<dbReference type="NCBIfam" id="NF003724">
    <property type="entry name" value="PRK05329.2-3"/>
    <property type="match status" value="1"/>
</dbReference>
<dbReference type="NCBIfam" id="TIGR03378">
    <property type="entry name" value="glycerol3P_GlpB"/>
    <property type="match status" value="1"/>
</dbReference>
<evidence type="ECO:0000313" key="6">
    <source>
        <dbReference type="Proteomes" id="UP000238164"/>
    </source>
</evidence>
<dbReference type="InterPro" id="IPR009158">
    <property type="entry name" value="G3P_DH_GlpB_su"/>
</dbReference>
<dbReference type="InterPro" id="IPR050315">
    <property type="entry name" value="FAD-oxidoreductase_2"/>
</dbReference>
<evidence type="ECO:0000256" key="3">
    <source>
        <dbReference type="ARBA" id="ARBA00023002"/>
    </source>
</evidence>
<dbReference type="KEGG" id="mgg:MPLG2_3105"/>
<proteinExistence type="predicted"/>
<sequence>MMTRVVVIGAGPAGLVAAIRLAEGGARVALLNKGTGGLQLGQGTLDILGYGPDRVERPLDALAGFAEAHPGHPYGVLPADLVARSANYLRDLVGPALLVGDAASNLQLPTAVGAVRPTALASPSMTAGACVDGARFVIVGLRQLKDFYPELVVGNLVRTDLPGGGRLQARAAMLDLPAREGEIDSTGLTYARALDDPAYRKRFAQAVKAVVEPGETVGLPAVLGLDDHNAWSEVAEAIGAPVFEIPLPPPSVPGMRLNRALTARAKAAGVRVVPGSKVTGFRASGGAVDSVQLATAGGDRDFVADAFVLATGGFESGALTADSYHNVHESVFDLPLRRPEGHLVHGDYWGDPQPLFTIGVEVDEQMLVRHPGGDPVYTNLYAAGGILAGATRWQEKSGEGIAVASAVRAADSILAAAATATDQGAAS</sequence>
<feature type="domain" description="FAD-dependent oxidoreductase 2 FAD-binding" evidence="4">
    <location>
        <begin position="5"/>
        <end position="400"/>
    </location>
</feature>
<evidence type="ECO:0000313" key="5">
    <source>
        <dbReference type="EMBL" id="SPD88135.1"/>
    </source>
</evidence>
<keyword evidence="6" id="KW-1185">Reference proteome</keyword>
<dbReference type="InterPro" id="IPR003953">
    <property type="entry name" value="FAD-dep_OxRdtase_2_FAD-bd"/>
</dbReference>
<dbReference type="SUPFAM" id="SSF51905">
    <property type="entry name" value="FAD/NAD(P)-binding domain"/>
    <property type="match status" value="1"/>
</dbReference>
<dbReference type="Gene3D" id="3.30.9.10">
    <property type="entry name" value="D-Amino Acid Oxidase, subunit A, domain 2"/>
    <property type="match status" value="1"/>
</dbReference>
<protein>
    <submittedName>
        <fullName evidence="5">Anaerobic glycerol-3-phosphate dehydrogenase subunit B</fullName>
    </submittedName>
</protein>
<dbReference type="PIRSF" id="PIRSF000141">
    <property type="entry name" value="Anaerobic_G3P_dh"/>
    <property type="match status" value="1"/>
</dbReference>
<evidence type="ECO:0000256" key="2">
    <source>
        <dbReference type="ARBA" id="ARBA00022643"/>
    </source>
</evidence>
<dbReference type="Gene3D" id="3.50.50.60">
    <property type="entry name" value="FAD/NAD(P)-binding domain"/>
    <property type="match status" value="2"/>
</dbReference>
<evidence type="ECO:0000256" key="1">
    <source>
        <dbReference type="ARBA" id="ARBA00022630"/>
    </source>
</evidence>
<dbReference type="Proteomes" id="UP000238164">
    <property type="component" value="Chromosome 1"/>
</dbReference>
<accession>A0A2N9JJA1</accession>
<keyword evidence="2" id="KW-0288">FMN</keyword>
<keyword evidence="1" id="KW-0285">Flavoprotein</keyword>
<organism evidence="5 6">
    <name type="scientific">Micropruina glycogenica</name>
    <dbReference type="NCBI Taxonomy" id="75385"/>
    <lineage>
        <taxon>Bacteria</taxon>
        <taxon>Bacillati</taxon>
        <taxon>Actinomycetota</taxon>
        <taxon>Actinomycetes</taxon>
        <taxon>Propionibacteriales</taxon>
        <taxon>Nocardioidaceae</taxon>
        <taxon>Micropruina</taxon>
    </lineage>
</organism>
<gene>
    <name evidence="5" type="ORF">MPLG2_3105</name>
</gene>
<evidence type="ECO:0000259" key="4">
    <source>
        <dbReference type="Pfam" id="PF00890"/>
    </source>
</evidence>
<dbReference type="GO" id="GO:0004368">
    <property type="term" value="F:glycerol-3-phosphate dehydrogenase (quinone) activity"/>
    <property type="evidence" value="ECO:0007669"/>
    <property type="project" value="InterPro"/>
</dbReference>
<dbReference type="InterPro" id="IPR036188">
    <property type="entry name" value="FAD/NAD-bd_sf"/>
</dbReference>
<reference evidence="5 6" key="1">
    <citation type="submission" date="2018-02" db="EMBL/GenBank/DDBJ databases">
        <authorList>
            <person name="Cohen D.B."/>
            <person name="Kent A.D."/>
        </authorList>
    </citation>
    <scope>NUCLEOTIDE SEQUENCE [LARGE SCALE GENOMIC DNA]</scope>
    <source>
        <strain evidence="5">1</strain>
    </source>
</reference>
<name>A0A2N9JJA1_9ACTN</name>
<dbReference type="PANTHER" id="PTHR43400">
    <property type="entry name" value="FUMARATE REDUCTASE"/>
    <property type="match status" value="1"/>
</dbReference>